<feature type="binding site" evidence="5">
    <location>
        <position position="361"/>
    </location>
    <ligand>
        <name>Zn(2+)</name>
        <dbReference type="ChEBI" id="CHEBI:29105"/>
    </ligand>
</feature>
<feature type="binding site" evidence="5">
    <location>
        <position position="189"/>
    </location>
    <ligand>
        <name>NAD(+)</name>
        <dbReference type="ChEBI" id="CHEBI:57540"/>
    </ligand>
</feature>
<keyword evidence="4 5" id="KW-0560">Oxidoreductase</keyword>
<feature type="active site" description="Proton acceptor" evidence="5">
    <location>
        <position position="328"/>
    </location>
</feature>
<feature type="binding site" evidence="5">
    <location>
        <position position="420"/>
    </location>
    <ligand>
        <name>substrate</name>
    </ligand>
</feature>
<dbReference type="EC" id="1.1.1.23" evidence="5"/>
<evidence type="ECO:0000256" key="7">
    <source>
        <dbReference type="RuleBase" id="RU004175"/>
    </source>
</evidence>
<evidence type="ECO:0000256" key="5">
    <source>
        <dbReference type="HAMAP-Rule" id="MF_01024"/>
    </source>
</evidence>
<protein>
    <recommendedName>
        <fullName evidence="5">Histidinol dehydrogenase</fullName>
        <shortName evidence="5">HDH</shortName>
        <ecNumber evidence="5">1.1.1.23</ecNumber>
    </recommendedName>
</protein>
<sequence>MRRFDWTDMNEAARDAALARPVEIADAALIARVRDILSDVKARGDAALAEYTQRFDTDRKVVLRVPETDMQAAWEALSAADQAVIERARRNVKRFHAAQMPADIEVETEPGVVCRREVRAIESAGLYVPGGTAPLVSTLIMLATPAKVAGVRRRVVVTPPGSDGRIDPIILACAWRCKVTDLFAVGGAQAIAALAYGTQTIPRCDKIFGPGNAYVAAAKSLVAQEPGGPAIDMPAGPSEAMVICDETADASFVASDLLSQAEHDTVAQVLCVSCCPSITQAVLEELDRQVATLGRREIAEKALSHARMIVTDERIEIVDIVNRYAPEHLIVQMDRPDLLVPAIRHAGSIFLGPWTPESVGDYASGTNHTLPTNGAARAYSGITIESFLKFISVQQLTKAGLRSLGPTVERLADMEGLDAHRRAVTLRLEAMQ</sequence>
<feature type="binding site" evidence="5">
    <location>
        <position position="328"/>
    </location>
    <ligand>
        <name>substrate</name>
    </ligand>
</feature>
<comment type="pathway">
    <text evidence="5">Amino-acid biosynthesis; L-histidine biosynthesis; L-histidine from 5-phospho-alpha-D-ribose 1-diphosphate: step 9/9.</text>
</comment>
<feature type="binding site" evidence="5">
    <location>
        <position position="127"/>
    </location>
    <ligand>
        <name>NAD(+)</name>
        <dbReference type="ChEBI" id="CHEBI:57540"/>
    </ligand>
</feature>
<feature type="binding site" evidence="5">
    <location>
        <position position="263"/>
    </location>
    <ligand>
        <name>Zn(2+)</name>
        <dbReference type="ChEBI" id="CHEBI:29105"/>
    </ligand>
</feature>
<gene>
    <name evidence="5 8" type="primary">hisD</name>
    <name evidence="8" type="ORF">GCM10007854_00420</name>
</gene>
<dbReference type="PIRSF" id="PIRSF000099">
    <property type="entry name" value="Histidinol_dh"/>
    <property type="match status" value="1"/>
</dbReference>
<keyword evidence="9" id="KW-1185">Reference proteome</keyword>
<feature type="active site" description="Proton acceptor" evidence="5">
    <location>
        <position position="327"/>
    </location>
</feature>
<dbReference type="PRINTS" id="PR00083">
    <property type="entry name" value="HOLDHDRGNASE"/>
</dbReference>
<dbReference type="NCBIfam" id="TIGR00069">
    <property type="entry name" value="hisD"/>
    <property type="match status" value="1"/>
</dbReference>
<dbReference type="InterPro" id="IPR001692">
    <property type="entry name" value="Histidinol_DH_CS"/>
</dbReference>
<feature type="binding site" evidence="5">
    <location>
        <position position="415"/>
    </location>
    <ligand>
        <name>substrate</name>
    </ligand>
</feature>
<accession>A0ABQ5UYN6</accession>
<dbReference type="CDD" id="cd06572">
    <property type="entry name" value="Histidinol_dh"/>
    <property type="match status" value="1"/>
</dbReference>
<feature type="binding site" evidence="5">
    <location>
        <position position="238"/>
    </location>
    <ligand>
        <name>substrate</name>
    </ligand>
</feature>
<proteinExistence type="inferred from homology"/>
<keyword evidence="3 5" id="KW-0862">Zinc</keyword>
<feature type="binding site" evidence="5">
    <location>
        <position position="263"/>
    </location>
    <ligand>
        <name>substrate</name>
    </ligand>
</feature>
<feature type="binding site" evidence="5">
    <location>
        <position position="361"/>
    </location>
    <ligand>
        <name>substrate</name>
    </ligand>
</feature>
<comment type="caution">
    <text evidence="8">The sequence shown here is derived from an EMBL/GenBank/DDBJ whole genome shotgun (WGS) entry which is preliminary data.</text>
</comment>
<dbReference type="Pfam" id="PF00815">
    <property type="entry name" value="Histidinol_dh"/>
    <property type="match status" value="1"/>
</dbReference>
<dbReference type="PANTHER" id="PTHR21256:SF2">
    <property type="entry name" value="HISTIDINE BIOSYNTHESIS TRIFUNCTIONAL PROTEIN"/>
    <property type="match status" value="1"/>
</dbReference>
<dbReference type="EMBL" id="BSNJ01000001">
    <property type="protein sequence ID" value="GLQ19087.1"/>
    <property type="molecule type" value="Genomic_DNA"/>
</dbReference>
<comment type="cofactor">
    <cofactor evidence="5">
        <name>Zn(2+)</name>
        <dbReference type="ChEBI" id="CHEBI:29105"/>
    </cofactor>
    <text evidence="5">Binds 1 zinc ion per subunit.</text>
</comment>
<dbReference type="RefSeq" id="WP_284368846.1">
    <property type="nucleotide sequence ID" value="NZ_BSNJ01000001.1"/>
</dbReference>
<comment type="function">
    <text evidence="5">Catalyzes the sequential NAD-dependent oxidations of L-histidinol to L-histidinaldehyde and then to L-histidine.</text>
</comment>
<keyword evidence="5" id="KW-0520">NAD</keyword>
<reference evidence="8" key="2">
    <citation type="submission" date="2023-01" db="EMBL/GenBank/DDBJ databases">
        <title>Draft genome sequence of Algimonas porphyrae strain NBRC 108216.</title>
        <authorList>
            <person name="Sun Q."/>
            <person name="Mori K."/>
        </authorList>
    </citation>
    <scope>NUCLEOTIDE SEQUENCE</scope>
    <source>
        <strain evidence="8">NBRC 108216</strain>
    </source>
</reference>
<evidence type="ECO:0000256" key="3">
    <source>
        <dbReference type="ARBA" id="ARBA00022833"/>
    </source>
</evidence>
<dbReference type="PROSITE" id="PS00611">
    <property type="entry name" value="HISOL_DEHYDROGENASE"/>
    <property type="match status" value="1"/>
</dbReference>
<organism evidence="8 9">
    <name type="scientific">Algimonas porphyrae</name>
    <dbReference type="NCBI Taxonomy" id="1128113"/>
    <lineage>
        <taxon>Bacteria</taxon>
        <taxon>Pseudomonadati</taxon>
        <taxon>Pseudomonadota</taxon>
        <taxon>Alphaproteobacteria</taxon>
        <taxon>Maricaulales</taxon>
        <taxon>Robiginitomaculaceae</taxon>
        <taxon>Algimonas</taxon>
    </lineage>
</organism>
<keyword evidence="5" id="KW-0028">Amino-acid biosynthesis</keyword>
<dbReference type="HAMAP" id="MF_01024">
    <property type="entry name" value="HisD"/>
    <property type="match status" value="1"/>
</dbReference>
<reference evidence="8" key="1">
    <citation type="journal article" date="2014" name="Int. J. Syst. Evol. Microbiol.">
        <title>Complete genome of a new Firmicutes species belonging to the dominant human colonic microbiota ('Ruminococcus bicirculans') reveals two chromosomes and a selective capacity to utilize plant glucans.</title>
        <authorList>
            <consortium name="NISC Comparative Sequencing Program"/>
            <person name="Wegmann U."/>
            <person name="Louis P."/>
            <person name="Goesmann A."/>
            <person name="Henrissat B."/>
            <person name="Duncan S.H."/>
            <person name="Flint H.J."/>
        </authorList>
    </citation>
    <scope>NUCLEOTIDE SEQUENCE</scope>
    <source>
        <strain evidence="8">NBRC 108216</strain>
    </source>
</reference>
<dbReference type="Gene3D" id="1.20.5.1300">
    <property type="match status" value="1"/>
</dbReference>
<feature type="binding site" evidence="5">
    <location>
        <position position="212"/>
    </location>
    <ligand>
        <name>NAD(+)</name>
        <dbReference type="ChEBI" id="CHEBI:57540"/>
    </ligand>
</feature>
<dbReference type="PANTHER" id="PTHR21256">
    <property type="entry name" value="HISTIDINOL DEHYDROGENASE HDH"/>
    <property type="match status" value="1"/>
</dbReference>
<dbReference type="InterPro" id="IPR016161">
    <property type="entry name" value="Ald_DH/histidinol_DH"/>
</dbReference>
<keyword evidence="5" id="KW-0368">Histidine biosynthesis</keyword>
<feature type="binding site" evidence="5">
    <location>
        <position position="260"/>
    </location>
    <ligand>
        <name>substrate</name>
    </ligand>
</feature>
<name>A0ABQ5UYN6_9PROT</name>
<evidence type="ECO:0000256" key="4">
    <source>
        <dbReference type="ARBA" id="ARBA00023002"/>
    </source>
</evidence>
<dbReference type="SUPFAM" id="SSF53720">
    <property type="entry name" value="ALDH-like"/>
    <property type="match status" value="1"/>
</dbReference>
<dbReference type="InterPro" id="IPR012131">
    <property type="entry name" value="Hstdl_DH"/>
</dbReference>
<dbReference type="Proteomes" id="UP001161390">
    <property type="component" value="Unassembled WGS sequence"/>
</dbReference>
<dbReference type="InterPro" id="IPR022695">
    <property type="entry name" value="Histidinol_DH_monofunct"/>
</dbReference>
<comment type="similarity">
    <text evidence="1 5 6 7">Belongs to the histidinol dehydrogenase family.</text>
</comment>
<feature type="binding site" evidence="5">
    <location>
        <position position="260"/>
    </location>
    <ligand>
        <name>Zn(2+)</name>
        <dbReference type="ChEBI" id="CHEBI:29105"/>
    </ligand>
</feature>
<dbReference type="Gene3D" id="3.40.50.1980">
    <property type="entry name" value="Nitrogenase molybdenum iron protein domain"/>
    <property type="match status" value="2"/>
</dbReference>
<evidence type="ECO:0000313" key="8">
    <source>
        <dbReference type="EMBL" id="GLQ19087.1"/>
    </source>
</evidence>
<comment type="catalytic activity">
    <reaction evidence="5">
        <text>L-histidinol + 2 NAD(+) + H2O = L-histidine + 2 NADH + 3 H(+)</text>
        <dbReference type="Rhea" id="RHEA:20641"/>
        <dbReference type="ChEBI" id="CHEBI:15377"/>
        <dbReference type="ChEBI" id="CHEBI:15378"/>
        <dbReference type="ChEBI" id="CHEBI:57540"/>
        <dbReference type="ChEBI" id="CHEBI:57595"/>
        <dbReference type="ChEBI" id="CHEBI:57699"/>
        <dbReference type="ChEBI" id="CHEBI:57945"/>
        <dbReference type="EC" id="1.1.1.23"/>
    </reaction>
</comment>
<keyword evidence="2 5" id="KW-0479">Metal-binding</keyword>
<evidence type="ECO:0000313" key="9">
    <source>
        <dbReference type="Proteomes" id="UP001161390"/>
    </source>
</evidence>
<feature type="binding site" evidence="5">
    <location>
        <position position="420"/>
    </location>
    <ligand>
        <name>Zn(2+)</name>
        <dbReference type="ChEBI" id="CHEBI:29105"/>
    </ligand>
</feature>
<evidence type="ECO:0000256" key="2">
    <source>
        <dbReference type="ARBA" id="ARBA00022723"/>
    </source>
</evidence>
<evidence type="ECO:0000256" key="1">
    <source>
        <dbReference type="ARBA" id="ARBA00010178"/>
    </source>
</evidence>
<evidence type="ECO:0000256" key="6">
    <source>
        <dbReference type="PIRNR" id="PIRNR000099"/>
    </source>
</evidence>